<dbReference type="Proteomes" id="UP000267841">
    <property type="component" value="Unassembled WGS sequence"/>
</dbReference>
<dbReference type="RefSeq" id="WP_147425019.1">
    <property type="nucleotide sequence ID" value="NZ_RCCJ01000001.1"/>
</dbReference>
<organism evidence="1 2">
    <name type="scientific">Hydrogenivirga caldilitoris</name>
    <dbReference type="NCBI Taxonomy" id="246264"/>
    <lineage>
        <taxon>Bacteria</taxon>
        <taxon>Pseudomonadati</taxon>
        <taxon>Aquificota</taxon>
        <taxon>Aquificia</taxon>
        <taxon>Aquificales</taxon>
        <taxon>Aquificaceae</taxon>
        <taxon>Hydrogenivirga</taxon>
    </lineage>
</organism>
<keyword evidence="2" id="KW-1185">Reference proteome</keyword>
<protein>
    <submittedName>
        <fullName evidence="1">Uncharacterized protein</fullName>
    </submittedName>
</protein>
<evidence type="ECO:0000313" key="1">
    <source>
        <dbReference type="EMBL" id="RLJ71560.1"/>
    </source>
</evidence>
<reference evidence="1 2" key="1">
    <citation type="submission" date="2018-10" db="EMBL/GenBank/DDBJ databases">
        <title>Genomic Encyclopedia of Archaeal and Bacterial Type Strains, Phase II (KMG-II): from individual species to whole genera.</title>
        <authorList>
            <person name="Goeker M."/>
        </authorList>
    </citation>
    <scope>NUCLEOTIDE SEQUENCE [LARGE SCALE GENOMIC DNA]</scope>
    <source>
        <strain evidence="1 2">DSM 16510</strain>
    </source>
</reference>
<comment type="caution">
    <text evidence="1">The sequence shown here is derived from an EMBL/GenBank/DDBJ whole genome shotgun (WGS) entry which is preliminary data.</text>
</comment>
<name>A0A497XTQ8_9AQUI</name>
<gene>
    <name evidence="1" type="ORF">BCF55_1864</name>
</gene>
<proteinExistence type="predicted"/>
<dbReference type="EMBL" id="RCCJ01000001">
    <property type="protein sequence ID" value="RLJ71560.1"/>
    <property type="molecule type" value="Genomic_DNA"/>
</dbReference>
<evidence type="ECO:0000313" key="2">
    <source>
        <dbReference type="Proteomes" id="UP000267841"/>
    </source>
</evidence>
<dbReference type="AlphaFoldDB" id="A0A497XTQ8"/>
<accession>A0A497XTQ8</accession>
<sequence length="141" mass="16182">MNRWGRVLKALCEEAKEEGIELHILEADEDLNWFGAPLEGFCTEEMYSKTDAQLFKDIKGSISDKLARGEIVAYVSPINFQVDIYEADRRRFASANTSRPFAVTRDGFRVGFFESKNSAVDFFLKVGKRLREEGLSLHLFY</sequence>
<dbReference type="OrthoDB" id="14337at2"/>